<dbReference type="Proteomes" id="UP001153332">
    <property type="component" value="Unassembled WGS sequence"/>
</dbReference>
<gene>
    <name evidence="1" type="ORF">O1611_g4455</name>
</gene>
<comment type="caution">
    <text evidence="1">The sequence shown here is derived from an EMBL/GenBank/DDBJ whole genome shotgun (WGS) entry which is preliminary data.</text>
</comment>
<proteinExistence type="predicted"/>
<name>A0ACC2JNX4_9PEZI</name>
<sequence length="290" mass="32032">MSEAPQAVVSDSHALGMHAHAPANGIAQFTDLPVSNDPTVARYIDNTKEDFKRDFIQSLTESLTKSLTQSLTESLTKSLTQSLTEVITQSTTTIRQDIAEIRHDIAEIRQGNAEIRQSIARLGEDNRRPSTNMNALKEEFRGLSTDINELKEEFRMLGTSIAVRDTNKIARKQNNKKGSQPNYELMPLFALFTNTPIANFPKSISQFQKLKDATVMQILQELDDPFHKPNYGTPLEKRQRLATLIGIDILLGYPLVMGPAADAANGANAAEAAAEAADDDDDDDDDDNDE</sequence>
<protein>
    <submittedName>
        <fullName evidence="1">Uncharacterized protein</fullName>
    </submittedName>
</protein>
<evidence type="ECO:0000313" key="1">
    <source>
        <dbReference type="EMBL" id="KAJ8129176.1"/>
    </source>
</evidence>
<reference evidence="1" key="1">
    <citation type="submission" date="2022-12" db="EMBL/GenBank/DDBJ databases">
        <title>Genome Sequence of Lasiodiplodia mahajangana.</title>
        <authorList>
            <person name="Buettner E."/>
        </authorList>
    </citation>
    <scope>NUCLEOTIDE SEQUENCE</scope>
    <source>
        <strain evidence="1">VT137</strain>
    </source>
</reference>
<organism evidence="1 2">
    <name type="scientific">Lasiodiplodia mahajangana</name>
    <dbReference type="NCBI Taxonomy" id="1108764"/>
    <lineage>
        <taxon>Eukaryota</taxon>
        <taxon>Fungi</taxon>
        <taxon>Dikarya</taxon>
        <taxon>Ascomycota</taxon>
        <taxon>Pezizomycotina</taxon>
        <taxon>Dothideomycetes</taxon>
        <taxon>Dothideomycetes incertae sedis</taxon>
        <taxon>Botryosphaeriales</taxon>
        <taxon>Botryosphaeriaceae</taxon>
        <taxon>Lasiodiplodia</taxon>
    </lineage>
</organism>
<evidence type="ECO:0000313" key="2">
    <source>
        <dbReference type="Proteomes" id="UP001153332"/>
    </source>
</evidence>
<keyword evidence="2" id="KW-1185">Reference proteome</keyword>
<dbReference type="EMBL" id="JAPUUL010000840">
    <property type="protein sequence ID" value="KAJ8129176.1"/>
    <property type="molecule type" value="Genomic_DNA"/>
</dbReference>
<accession>A0ACC2JNX4</accession>